<keyword evidence="1" id="KW-0472">Membrane</keyword>
<proteinExistence type="predicted"/>
<gene>
    <name evidence="2" type="ORF">MYCIT1_LOCUS16029</name>
    <name evidence="3" type="ORF">MYCIT1_LOCUS17115</name>
</gene>
<keyword evidence="4" id="KW-1185">Reference proteome</keyword>
<dbReference type="EMBL" id="CAVNYO010000176">
    <property type="protein sequence ID" value="CAK5271801.1"/>
    <property type="molecule type" value="Genomic_DNA"/>
</dbReference>
<protein>
    <submittedName>
        <fullName evidence="3">Uncharacterized protein</fullName>
    </submittedName>
</protein>
<feature type="transmembrane region" description="Helical" evidence="1">
    <location>
        <begin position="106"/>
        <end position="125"/>
    </location>
</feature>
<feature type="transmembrane region" description="Helical" evidence="1">
    <location>
        <begin position="132"/>
        <end position="154"/>
    </location>
</feature>
<evidence type="ECO:0000313" key="3">
    <source>
        <dbReference type="EMBL" id="CAK5271801.1"/>
    </source>
</evidence>
<dbReference type="Proteomes" id="UP001295794">
    <property type="component" value="Unassembled WGS sequence"/>
</dbReference>
<accession>A0AAD2HB41</accession>
<name>A0AAD2HB41_9AGAR</name>
<keyword evidence="1" id="KW-1133">Transmembrane helix</keyword>
<evidence type="ECO:0000313" key="4">
    <source>
        <dbReference type="Proteomes" id="UP001295794"/>
    </source>
</evidence>
<feature type="transmembrane region" description="Helical" evidence="1">
    <location>
        <begin position="174"/>
        <end position="198"/>
    </location>
</feature>
<dbReference type="EMBL" id="CAVNYO010000169">
    <property type="protein sequence ID" value="CAK5271134.1"/>
    <property type="molecule type" value="Genomic_DNA"/>
</dbReference>
<dbReference type="AlphaFoldDB" id="A0AAD2HB41"/>
<sequence>MSFGDVFPHVLPTFEFPDRDPCFGDPSNLSTVCQVASQTMLDFLNITTPEAYLNVYCLNPPDDSCGFGYCPNPDVASPAVRYSMYFTSFVSAILLFFSPNDVTSSFYAQLLNIYSLIIAAIFSIIGHNLTHLHCVIALALAASPLTIYLVLYVLRSLFGKQTRLDVVFGPGHFLNRALVLVGIPLWIAVLVFAALPSATYTFQQAACDSLIANNHVTILFFTVFFILFLRSGFLLILMALTLVIPWTIAIYRARKSIWAKKRKFPLVRIWRKVTQRYPFIYFYTAIIIPHLIWICNIEVSLILRSTHESFTATYGQLLAIFVTVPPFISLAMIAPRMGPWFIDLAWVRLLTCRRNRPLRNPGREESTPVALSSLSSQVSLADSTHKSTMPLGGDPYADHMSLLSVQPKRAQ</sequence>
<feature type="transmembrane region" description="Helical" evidence="1">
    <location>
        <begin position="314"/>
        <end position="334"/>
    </location>
</feature>
<feature type="transmembrane region" description="Helical" evidence="1">
    <location>
        <begin position="280"/>
        <end position="302"/>
    </location>
</feature>
<reference evidence="3" key="1">
    <citation type="submission" date="2023-11" db="EMBL/GenBank/DDBJ databases">
        <authorList>
            <person name="De Vega J J."/>
            <person name="De Vega J J."/>
        </authorList>
    </citation>
    <scope>NUCLEOTIDE SEQUENCE</scope>
</reference>
<keyword evidence="1" id="KW-0812">Transmembrane</keyword>
<feature type="transmembrane region" description="Helical" evidence="1">
    <location>
        <begin position="210"/>
        <end position="228"/>
    </location>
</feature>
<evidence type="ECO:0000256" key="1">
    <source>
        <dbReference type="SAM" id="Phobius"/>
    </source>
</evidence>
<comment type="caution">
    <text evidence="3">The sequence shown here is derived from an EMBL/GenBank/DDBJ whole genome shotgun (WGS) entry which is preliminary data.</text>
</comment>
<feature type="transmembrane region" description="Helical" evidence="1">
    <location>
        <begin position="82"/>
        <end position="100"/>
    </location>
</feature>
<evidence type="ECO:0000313" key="2">
    <source>
        <dbReference type="EMBL" id="CAK5271134.1"/>
    </source>
</evidence>
<organism evidence="3 4">
    <name type="scientific">Mycena citricolor</name>
    <dbReference type="NCBI Taxonomy" id="2018698"/>
    <lineage>
        <taxon>Eukaryota</taxon>
        <taxon>Fungi</taxon>
        <taxon>Dikarya</taxon>
        <taxon>Basidiomycota</taxon>
        <taxon>Agaricomycotina</taxon>
        <taxon>Agaricomycetes</taxon>
        <taxon>Agaricomycetidae</taxon>
        <taxon>Agaricales</taxon>
        <taxon>Marasmiineae</taxon>
        <taxon>Mycenaceae</taxon>
        <taxon>Mycena</taxon>
    </lineage>
</organism>